<comment type="caution">
    <text evidence="9">The sequence shown here is derived from an EMBL/GenBank/DDBJ whole genome shotgun (WGS) entry which is preliminary data.</text>
</comment>
<dbReference type="PANTHER" id="PTHR30069:SF46">
    <property type="entry name" value="OAR PROTEIN"/>
    <property type="match status" value="1"/>
</dbReference>
<organism evidence="9 10">
    <name type="scientific">Aquimarina algicola</name>
    <dbReference type="NCBI Taxonomy" id="2589995"/>
    <lineage>
        <taxon>Bacteria</taxon>
        <taxon>Pseudomonadati</taxon>
        <taxon>Bacteroidota</taxon>
        <taxon>Flavobacteriia</taxon>
        <taxon>Flavobacteriales</taxon>
        <taxon>Flavobacteriaceae</taxon>
        <taxon>Aquimarina</taxon>
    </lineage>
</organism>
<feature type="domain" description="TonB-dependent transporter Oar-like beta-barrel" evidence="8">
    <location>
        <begin position="234"/>
        <end position="298"/>
    </location>
</feature>
<dbReference type="InterPro" id="IPR008969">
    <property type="entry name" value="CarboxyPept-like_regulatory"/>
</dbReference>
<comment type="subcellular location">
    <subcellularLocation>
        <location evidence="1">Cell outer membrane</location>
        <topology evidence="1">Multi-pass membrane protein</topology>
    </subcellularLocation>
</comment>
<dbReference type="OrthoDB" id="9768147at2"/>
<evidence type="ECO:0000256" key="5">
    <source>
        <dbReference type="ARBA" id="ARBA00023136"/>
    </source>
</evidence>
<evidence type="ECO:0000313" key="10">
    <source>
        <dbReference type="Proteomes" id="UP000315540"/>
    </source>
</evidence>
<keyword evidence="4" id="KW-0812">Transmembrane</keyword>
<keyword evidence="3" id="KW-1134">Transmembrane beta strand</keyword>
<keyword evidence="5" id="KW-0472">Membrane</keyword>
<evidence type="ECO:0000256" key="2">
    <source>
        <dbReference type="ARBA" id="ARBA00022448"/>
    </source>
</evidence>
<dbReference type="Gene3D" id="2.60.40.1120">
    <property type="entry name" value="Carboxypeptidase-like, regulatory domain"/>
    <property type="match status" value="1"/>
</dbReference>
<keyword evidence="7" id="KW-0732">Signal</keyword>
<dbReference type="Proteomes" id="UP000315540">
    <property type="component" value="Unassembled WGS sequence"/>
</dbReference>
<dbReference type="PANTHER" id="PTHR30069">
    <property type="entry name" value="TONB-DEPENDENT OUTER MEMBRANE RECEPTOR"/>
    <property type="match status" value="1"/>
</dbReference>
<dbReference type="InterPro" id="IPR039426">
    <property type="entry name" value="TonB-dep_rcpt-like"/>
</dbReference>
<feature type="chain" id="PRO_5021185853" evidence="7">
    <location>
        <begin position="20"/>
        <end position="1065"/>
    </location>
</feature>
<dbReference type="RefSeq" id="WP_140589711.1">
    <property type="nucleotide sequence ID" value="NZ_VFWZ01000001.1"/>
</dbReference>
<evidence type="ECO:0000256" key="3">
    <source>
        <dbReference type="ARBA" id="ARBA00022452"/>
    </source>
</evidence>
<dbReference type="GO" id="GO:0009279">
    <property type="term" value="C:cell outer membrane"/>
    <property type="evidence" value="ECO:0007669"/>
    <property type="project" value="UniProtKB-SubCell"/>
</dbReference>
<evidence type="ECO:0000256" key="1">
    <source>
        <dbReference type="ARBA" id="ARBA00004571"/>
    </source>
</evidence>
<keyword evidence="9" id="KW-0675">Receptor</keyword>
<feature type="domain" description="TonB-dependent transporter Oar-like beta-barrel" evidence="8">
    <location>
        <begin position="342"/>
        <end position="697"/>
    </location>
</feature>
<keyword evidence="2" id="KW-0813">Transport</keyword>
<dbReference type="GO" id="GO:0044718">
    <property type="term" value="P:siderophore transmembrane transport"/>
    <property type="evidence" value="ECO:0007669"/>
    <property type="project" value="TreeGrafter"/>
</dbReference>
<evidence type="ECO:0000313" key="9">
    <source>
        <dbReference type="EMBL" id="TPN89258.1"/>
    </source>
</evidence>
<dbReference type="InterPro" id="IPR036942">
    <property type="entry name" value="Beta-barrel_TonB_sf"/>
</dbReference>
<gene>
    <name evidence="9" type="ORF">FHK87_03250</name>
</gene>
<keyword evidence="10" id="KW-1185">Reference proteome</keyword>
<name>A0A504JN74_9FLAO</name>
<dbReference type="AlphaFoldDB" id="A0A504JN74"/>
<protein>
    <submittedName>
        <fullName evidence="9">TonB-dependent receptor</fullName>
    </submittedName>
</protein>
<evidence type="ECO:0000256" key="6">
    <source>
        <dbReference type="ARBA" id="ARBA00023237"/>
    </source>
</evidence>
<dbReference type="Gene3D" id="2.40.170.20">
    <property type="entry name" value="TonB-dependent receptor, beta-barrel domain"/>
    <property type="match status" value="1"/>
</dbReference>
<proteinExistence type="predicted"/>
<keyword evidence="6" id="KW-0998">Cell outer membrane</keyword>
<dbReference type="Pfam" id="PF13620">
    <property type="entry name" value="CarboxypepD_reg"/>
    <property type="match status" value="1"/>
</dbReference>
<sequence length="1065" mass="117749">MKKLIFLSIFVLISSFVNAQITTANISGVVYDNNNQLLPGANITAVHEPTGTNYGGVTDFDGRFNLNNLRVGGPYQITVSYVGFQKQIVNDVYLQLGQTFNVNAILVEDDNQLEEVVITSNKSNTFSSERTGAETSVGRRELKTLPTISRSAADFTRLEPTASGNSFGGRNDQFNNFSLDGAIFNNPFGLDAATPGGQTDAQPISLDAIDQIQVSTAPYDVTQSGFTGASVNAVTKSGTNTFKGTAYGFFRNEDLTGGKVRGDDVFKSDLEQSQYGISFGGPIVKNKLFFFANFERDQRTDLGAPWLPNTGSGVINESRVLESDLIAVSNALSDLGYNTGAYQGFTYDSESTKGIFKLDWNINDKHRAAIIYNFLRASKETPAHPTALGIRGPSAATLQFENSGYEINNNINSFQLEVNSTFSNKLANKFQAGYTHFDDFRNPLSSPAPIIRIEDGAGSNYIIAGHEPFSINNKLDQKVIQATNNLNVFLGDHTLTVGASFEMFRFKNSFNLGAYDNFERFPEYFGTFTIPFGDDTLGAYSSVQEFLNDAANPDGSLQNNLQFAQNQFQSLNAAGEGNDGGWKLAELNVGQLAFYIQEEWNVTERFKFSYGLRVDKPLYFDTDELIQKYIDTDNGATRDNSTVYFDPSTGEEVNLDSTVLPTDKLLLSPRLGFNYDIRGDKTFQIRGGTGIFTGRLPFVWIGNQVSGADDGFFQIVDPDFQFPQVWRSSFGVDYRLKNGIVLTGDFAYTEDINGVHVQNWGLRNPTQTLEGVDNRPIYGPSDRGANNAFVLTNSNKGRVINTSFKAAKNFQNDLYASVAYSFLDSKDVNSIEAEITGDAFAGNPALGNVNNDVLSYSRYGDRHRIIAVASKKWTYGSDKFATTISGFAEFAQGGRFNYTYAGDINGDGSVLNDLIYIPTQEELSTYTFSGASSSEREAQRAAFESYIQQDDYLSENRGRYAERYGAIAPWRSRIDMKFLQDFNFNVGERINTIQLSVDILNVANLINSDWGLVQQPNNVQVLGVDVDSTTNTPIYSFDPNLTRTFGYDSSLQSRWQAQVGLRYIF</sequence>
<dbReference type="Pfam" id="PF25183">
    <property type="entry name" value="OMP_b-brl_4"/>
    <property type="match status" value="2"/>
</dbReference>
<dbReference type="EMBL" id="VFWZ01000001">
    <property type="protein sequence ID" value="TPN89258.1"/>
    <property type="molecule type" value="Genomic_DNA"/>
</dbReference>
<dbReference type="GO" id="GO:0015344">
    <property type="term" value="F:siderophore uptake transmembrane transporter activity"/>
    <property type="evidence" value="ECO:0007669"/>
    <property type="project" value="TreeGrafter"/>
</dbReference>
<dbReference type="SUPFAM" id="SSF49464">
    <property type="entry name" value="Carboxypeptidase regulatory domain-like"/>
    <property type="match status" value="1"/>
</dbReference>
<evidence type="ECO:0000259" key="8">
    <source>
        <dbReference type="Pfam" id="PF25183"/>
    </source>
</evidence>
<feature type="signal peptide" evidence="7">
    <location>
        <begin position="1"/>
        <end position="19"/>
    </location>
</feature>
<evidence type="ECO:0000256" key="4">
    <source>
        <dbReference type="ARBA" id="ARBA00022692"/>
    </source>
</evidence>
<dbReference type="InterPro" id="IPR057601">
    <property type="entry name" value="Oar-like_b-barrel"/>
</dbReference>
<accession>A0A504JN74</accession>
<dbReference type="SUPFAM" id="SSF56935">
    <property type="entry name" value="Porins"/>
    <property type="match status" value="1"/>
</dbReference>
<reference evidence="9 10" key="1">
    <citation type="submission" date="2019-06" db="EMBL/GenBank/DDBJ databases">
        <authorList>
            <person name="Meng X."/>
        </authorList>
    </citation>
    <scope>NUCLEOTIDE SEQUENCE [LARGE SCALE GENOMIC DNA]</scope>
    <source>
        <strain evidence="9 10">M625</strain>
    </source>
</reference>
<evidence type="ECO:0000256" key="7">
    <source>
        <dbReference type="SAM" id="SignalP"/>
    </source>
</evidence>